<evidence type="ECO:0000313" key="1">
    <source>
        <dbReference type="EMBL" id="GBP23796.1"/>
    </source>
</evidence>
<dbReference type="EMBL" id="BGZK01000153">
    <property type="protein sequence ID" value="GBP23796.1"/>
    <property type="molecule type" value="Genomic_DNA"/>
</dbReference>
<organism evidence="1 2">
    <name type="scientific">Eumeta variegata</name>
    <name type="common">Bagworm moth</name>
    <name type="synonym">Eumeta japonica</name>
    <dbReference type="NCBI Taxonomy" id="151549"/>
    <lineage>
        <taxon>Eukaryota</taxon>
        <taxon>Metazoa</taxon>
        <taxon>Ecdysozoa</taxon>
        <taxon>Arthropoda</taxon>
        <taxon>Hexapoda</taxon>
        <taxon>Insecta</taxon>
        <taxon>Pterygota</taxon>
        <taxon>Neoptera</taxon>
        <taxon>Endopterygota</taxon>
        <taxon>Lepidoptera</taxon>
        <taxon>Glossata</taxon>
        <taxon>Ditrysia</taxon>
        <taxon>Tineoidea</taxon>
        <taxon>Psychidae</taxon>
        <taxon>Oiketicinae</taxon>
        <taxon>Eumeta</taxon>
    </lineage>
</organism>
<protein>
    <submittedName>
        <fullName evidence="1">Uncharacterized protein</fullName>
    </submittedName>
</protein>
<keyword evidence="2" id="KW-1185">Reference proteome</keyword>
<comment type="caution">
    <text evidence="1">The sequence shown here is derived from an EMBL/GenBank/DDBJ whole genome shotgun (WGS) entry which is preliminary data.</text>
</comment>
<proteinExistence type="predicted"/>
<reference evidence="1 2" key="1">
    <citation type="journal article" date="2019" name="Commun. Biol.">
        <title>The bagworm genome reveals a unique fibroin gene that provides high tensile strength.</title>
        <authorList>
            <person name="Kono N."/>
            <person name="Nakamura H."/>
            <person name="Ohtoshi R."/>
            <person name="Tomita M."/>
            <person name="Numata K."/>
            <person name="Arakawa K."/>
        </authorList>
    </citation>
    <scope>NUCLEOTIDE SEQUENCE [LARGE SCALE GENOMIC DNA]</scope>
</reference>
<gene>
    <name evidence="1" type="ORF">EVAR_13754_1</name>
</gene>
<evidence type="ECO:0000313" key="2">
    <source>
        <dbReference type="Proteomes" id="UP000299102"/>
    </source>
</evidence>
<dbReference type="OrthoDB" id="7484295at2759"/>
<dbReference type="AlphaFoldDB" id="A0A4C1UCY4"/>
<dbReference type="Proteomes" id="UP000299102">
    <property type="component" value="Unassembled WGS sequence"/>
</dbReference>
<name>A0A4C1UCY4_EUMVA</name>
<sequence>MCSTAEQQARQCNIEIANLPDGRGESLICILDCLGNEIKCLIRAADLVSVHRVPHADQKTPKPKNLMVKFTSIVPRNNIISAYRAGKGFDSNKLLYVQLVPRTEYLLMNT</sequence>
<accession>A0A4C1UCY4</accession>